<dbReference type="EMBL" id="CABVPL010000024">
    <property type="protein sequence ID" value="VWB73116.1"/>
    <property type="molecule type" value="Genomic_DNA"/>
</dbReference>
<dbReference type="AlphaFoldDB" id="A0A6P2M3U0"/>
<gene>
    <name evidence="1" type="ORF">BLA24064_03427</name>
</gene>
<proteinExistence type="predicted"/>
<evidence type="ECO:0000313" key="1">
    <source>
        <dbReference type="EMBL" id="VWB73116.1"/>
    </source>
</evidence>
<reference evidence="1 2" key="1">
    <citation type="submission" date="2019-09" db="EMBL/GenBank/DDBJ databases">
        <authorList>
            <person name="Depoorter E."/>
        </authorList>
    </citation>
    <scope>NUCLEOTIDE SEQUENCE [LARGE SCALE GENOMIC DNA]</scope>
    <source>
        <strain evidence="1">LMG 24064</strain>
    </source>
</reference>
<dbReference type="Proteomes" id="UP000494222">
    <property type="component" value="Unassembled WGS sequence"/>
</dbReference>
<name>A0A6P2M3U0_9BURK</name>
<sequence>MLRRVDAGHVVEPRLQHRLAVNRRRHDAAVGDPAIRIDAARLRVDLFRLAGQAVVGLRFGGLVGPRGPFVGRVDPVRRDLDERRRLVDRRLACIRIGREPRMRGLARCRARPPGIGVRIVRRAVRRAPAAVSVRIDFDVDRLHRLDRRISMGERTRHRLAALREHHRRVAGIGRFGYVQIEPRSDIGIVSRHRDRVVERIQLQRTGAAHRVRCDRRDHGHLQLVRELLRERVAAGTEIAARQQHTVAFRVSRIVEQCTRELPRRHRLAALRDGSRAVQAHVARLRAVRLGDVEAGHLQELAGGRVTQQVHDARTRHGPQLERIDPDGLRAARRELAVHVGLDLEAREPAIRIGHRAVPSGRVVVAEPAEHRRLDQVREFLQQRGIGAAARPVERDRRTGRIAFPCERFQRMRHLQRAGGTIAARIDDRPAFRQHPPHVHADRHAHVARRRAAAPLVRHRTRRDAAPVDRMRALVDHRQRRREPVGARPAADRMVRHAVAAGRTGFDQDAARIAGIGRAAGAIARRTPRDEAACAVHVDTQHVREQLRERAHARAGAARIQDDRRLAVPAALANHLGHVVDAHRLAVRARERVGPRVRIHREVPGRDRHQRPLARRQPVLGLGRVVRIDREIGLAARIRGPLRFAHAERRVDHVDAPAVLAADQRLLRIEAARVHHA</sequence>
<organism evidence="1 2">
    <name type="scientific">Burkholderia latens</name>
    <dbReference type="NCBI Taxonomy" id="488446"/>
    <lineage>
        <taxon>Bacteria</taxon>
        <taxon>Pseudomonadati</taxon>
        <taxon>Pseudomonadota</taxon>
        <taxon>Betaproteobacteria</taxon>
        <taxon>Burkholderiales</taxon>
        <taxon>Burkholderiaceae</taxon>
        <taxon>Burkholderia</taxon>
        <taxon>Burkholderia cepacia complex</taxon>
    </lineage>
</organism>
<protein>
    <submittedName>
        <fullName evidence="1">Uncharacterized protein</fullName>
    </submittedName>
</protein>
<evidence type="ECO:0000313" key="2">
    <source>
        <dbReference type="Proteomes" id="UP000494222"/>
    </source>
</evidence>
<accession>A0A6P2M3U0</accession>